<dbReference type="Proteomes" id="UP000265000">
    <property type="component" value="Unplaced"/>
</dbReference>
<protein>
    <submittedName>
        <fullName evidence="1">Uncharacterized protein</fullName>
    </submittedName>
</protein>
<name>A0A3Q2NT02_FUNHE</name>
<keyword evidence="2" id="KW-1185">Reference proteome</keyword>
<dbReference type="AlphaFoldDB" id="A0A3Q2NT02"/>
<evidence type="ECO:0000313" key="2">
    <source>
        <dbReference type="Proteomes" id="UP000265000"/>
    </source>
</evidence>
<organism evidence="1 2">
    <name type="scientific">Fundulus heteroclitus</name>
    <name type="common">Killifish</name>
    <name type="synonym">Mummichog</name>
    <dbReference type="NCBI Taxonomy" id="8078"/>
    <lineage>
        <taxon>Eukaryota</taxon>
        <taxon>Metazoa</taxon>
        <taxon>Chordata</taxon>
        <taxon>Craniata</taxon>
        <taxon>Vertebrata</taxon>
        <taxon>Euteleostomi</taxon>
        <taxon>Actinopterygii</taxon>
        <taxon>Neopterygii</taxon>
        <taxon>Teleostei</taxon>
        <taxon>Neoteleostei</taxon>
        <taxon>Acanthomorphata</taxon>
        <taxon>Ovalentaria</taxon>
        <taxon>Atherinomorphae</taxon>
        <taxon>Cyprinodontiformes</taxon>
        <taxon>Fundulidae</taxon>
        <taxon>Fundulus</taxon>
    </lineage>
</organism>
<accession>A0A3Q2NT02</accession>
<sequence>MADQKLKEGVKMKLDKCSDQKVVGQDGSVVSLELKQTCITLTLNILACLNCAMENLKAF</sequence>
<dbReference type="Ensembl" id="ENSFHET00000012636.1">
    <property type="protein sequence ID" value="ENSFHEP00000002190.1"/>
    <property type="gene ID" value="ENSFHEG00000002984.1"/>
</dbReference>
<evidence type="ECO:0000313" key="1">
    <source>
        <dbReference type="Ensembl" id="ENSFHEP00000002190.1"/>
    </source>
</evidence>
<reference evidence="1" key="2">
    <citation type="submission" date="2025-09" db="UniProtKB">
        <authorList>
            <consortium name="Ensembl"/>
        </authorList>
    </citation>
    <scope>IDENTIFICATION</scope>
</reference>
<reference evidence="1" key="1">
    <citation type="submission" date="2025-08" db="UniProtKB">
        <authorList>
            <consortium name="Ensembl"/>
        </authorList>
    </citation>
    <scope>IDENTIFICATION</scope>
</reference>
<proteinExistence type="predicted"/>